<dbReference type="HAMAP" id="MF_00283">
    <property type="entry name" value="Phe_tRNA_synth_beta1"/>
    <property type="match status" value="1"/>
</dbReference>
<evidence type="ECO:0000256" key="3">
    <source>
        <dbReference type="ARBA" id="ARBA00011209"/>
    </source>
</evidence>
<dbReference type="GO" id="GO:0016740">
    <property type="term" value="F:transferase activity"/>
    <property type="evidence" value="ECO:0007669"/>
    <property type="project" value="UniProtKB-ARBA"/>
</dbReference>
<evidence type="ECO:0000256" key="14">
    <source>
        <dbReference type="ARBA" id="ARBA00049255"/>
    </source>
</evidence>
<dbReference type="InterPro" id="IPR033714">
    <property type="entry name" value="tRNA_bind_bactPheRS"/>
</dbReference>
<dbReference type="SMART" id="SM00873">
    <property type="entry name" value="B3_4"/>
    <property type="match status" value="1"/>
</dbReference>
<dbReference type="GO" id="GO:0005524">
    <property type="term" value="F:ATP binding"/>
    <property type="evidence" value="ECO:0007669"/>
    <property type="project" value="UniProtKB-UniRule"/>
</dbReference>
<protein>
    <recommendedName>
        <fullName evidence="15">Phenylalanine--tRNA ligase beta subunit</fullName>
        <ecNumber evidence="15">6.1.1.20</ecNumber>
    </recommendedName>
    <alternativeName>
        <fullName evidence="15">Phenylalanyl-tRNA synthetase beta subunit</fullName>
        <shortName evidence="15">PheRS</shortName>
    </alternativeName>
</protein>
<feature type="binding site" evidence="15">
    <location>
        <position position="464"/>
    </location>
    <ligand>
        <name>Mg(2+)</name>
        <dbReference type="ChEBI" id="CHEBI:18420"/>
        <note>shared with alpha subunit</note>
    </ligand>
</feature>
<dbReference type="Gene3D" id="3.30.930.10">
    <property type="entry name" value="Bira Bifunctional Protein, Domain 2"/>
    <property type="match status" value="1"/>
</dbReference>
<dbReference type="SMART" id="SM00874">
    <property type="entry name" value="B5"/>
    <property type="match status" value="1"/>
</dbReference>
<proteinExistence type="inferred from homology"/>
<gene>
    <name evidence="15" type="primary">pheT</name>
    <name evidence="20" type="ORF">AN965_08510</name>
</gene>
<feature type="domain" description="FDX-ACB" evidence="18">
    <location>
        <begin position="714"/>
        <end position="807"/>
    </location>
</feature>
<comment type="cofactor">
    <cofactor evidence="15">
        <name>Mg(2+)</name>
        <dbReference type="ChEBI" id="CHEBI:18420"/>
    </cofactor>
    <text evidence="15">Binds 2 magnesium ions per tetramer.</text>
</comment>
<dbReference type="EMBL" id="LJJD01000015">
    <property type="protein sequence ID" value="KQL57532.1"/>
    <property type="molecule type" value="Genomic_DNA"/>
</dbReference>
<dbReference type="SUPFAM" id="SSF55681">
    <property type="entry name" value="Class II aaRS and biotin synthetases"/>
    <property type="match status" value="1"/>
</dbReference>
<feature type="binding site" evidence="15">
    <location>
        <position position="470"/>
    </location>
    <ligand>
        <name>Mg(2+)</name>
        <dbReference type="ChEBI" id="CHEBI:18420"/>
        <note>shared with alpha subunit</note>
    </ligand>
</feature>
<evidence type="ECO:0000259" key="19">
    <source>
        <dbReference type="PROSITE" id="PS51483"/>
    </source>
</evidence>
<keyword evidence="10 15" id="KW-0460">Magnesium</keyword>
<dbReference type="GO" id="GO:0009328">
    <property type="term" value="C:phenylalanine-tRNA ligase complex"/>
    <property type="evidence" value="ECO:0007669"/>
    <property type="project" value="TreeGrafter"/>
</dbReference>
<dbReference type="InterPro" id="IPR005121">
    <property type="entry name" value="Fdx_antiC-bd"/>
</dbReference>
<evidence type="ECO:0000256" key="4">
    <source>
        <dbReference type="ARBA" id="ARBA00022490"/>
    </source>
</evidence>
<evidence type="ECO:0000256" key="15">
    <source>
        <dbReference type="HAMAP-Rule" id="MF_00283"/>
    </source>
</evidence>
<comment type="caution">
    <text evidence="20">The sequence shown here is derived from an EMBL/GenBank/DDBJ whole genome shotgun (WGS) entry which is preliminary data.</text>
</comment>
<keyword evidence="21" id="KW-1185">Reference proteome</keyword>
<keyword evidence="11 16" id="KW-0694">RNA-binding</keyword>
<dbReference type="Gene3D" id="3.30.56.10">
    <property type="match status" value="2"/>
</dbReference>
<dbReference type="InterPro" id="IPR005146">
    <property type="entry name" value="B3/B4_tRNA-bd"/>
</dbReference>
<evidence type="ECO:0000256" key="6">
    <source>
        <dbReference type="ARBA" id="ARBA00022598"/>
    </source>
</evidence>
<keyword evidence="7 15" id="KW-0479">Metal-binding</keyword>
<dbReference type="Pfam" id="PF17759">
    <property type="entry name" value="tRNA_synthFbeta"/>
    <property type="match status" value="1"/>
</dbReference>
<dbReference type="SUPFAM" id="SSF54991">
    <property type="entry name" value="Anticodon-binding domain of PheRS"/>
    <property type="match status" value="1"/>
</dbReference>
<organism evidence="20 21">
    <name type="scientific">Alkalicoccobacillus plakortidis</name>
    <dbReference type="NCBI Taxonomy" id="444060"/>
    <lineage>
        <taxon>Bacteria</taxon>
        <taxon>Bacillati</taxon>
        <taxon>Bacillota</taxon>
        <taxon>Bacilli</taxon>
        <taxon>Bacillales</taxon>
        <taxon>Bacillaceae</taxon>
        <taxon>Alkalicoccobacillus</taxon>
    </lineage>
</organism>
<feature type="binding site" evidence="15">
    <location>
        <position position="473"/>
    </location>
    <ligand>
        <name>Mg(2+)</name>
        <dbReference type="ChEBI" id="CHEBI:18420"/>
        <note>shared with alpha subunit</note>
    </ligand>
</feature>
<keyword evidence="12 15" id="KW-0648">Protein biosynthesis</keyword>
<evidence type="ECO:0000256" key="13">
    <source>
        <dbReference type="ARBA" id="ARBA00023146"/>
    </source>
</evidence>
<dbReference type="PROSITE" id="PS51483">
    <property type="entry name" value="B5"/>
    <property type="match status" value="1"/>
</dbReference>
<evidence type="ECO:0000256" key="1">
    <source>
        <dbReference type="ARBA" id="ARBA00004496"/>
    </source>
</evidence>
<feature type="domain" description="B5" evidence="19">
    <location>
        <begin position="411"/>
        <end position="486"/>
    </location>
</feature>
<dbReference type="Pfam" id="PF03483">
    <property type="entry name" value="B3_4"/>
    <property type="match status" value="1"/>
</dbReference>
<dbReference type="Gene3D" id="3.50.40.10">
    <property type="entry name" value="Phenylalanyl-trna Synthetase, Chain B, domain 3"/>
    <property type="match status" value="1"/>
</dbReference>
<keyword evidence="9 15" id="KW-0067">ATP-binding</keyword>
<evidence type="ECO:0000256" key="2">
    <source>
        <dbReference type="ARBA" id="ARBA00008653"/>
    </source>
</evidence>
<dbReference type="FunFam" id="3.50.40.10:FF:000001">
    <property type="entry name" value="Phenylalanine--tRNA ligase beta subunit"/>
    <property type="match status" value="1"/>
</dbReference>
<dbReference type="InterPro" id="IPR009061">
    <property type="entry name" value="DNA-bd_dom_put_sf"/>
</dbReference>
<dbReference type="FunFam" id="3.30.930.10:FF:000022">
    <property type="entry name" value="Phenylalanine--tRNA ligase beta subunit"/>
    <property type="match status" value="1"/>
</dbReference>
<dbReference type="PANTHER" id="PTHR10947:SF0">
    <property type="entry name" value="PHENYLALANINE--TRNA LIGASE BETA SUBUNIT"/>
    <property type="match status" value="1"/>
</dbReference>
<dbReference type="InterPro" id="IPR045864">
    <property type="entry name" value="aa-tRNA-synth_II/BPL/LPL"/>
</dbReference>
<dbReference type="InterPro" id="IPR004532">
    <property type="entry name" value="Phe-tRNA-ligase_IIc_bsu_bact"/>
</dbReference>
<dbReference type="CDD" id="cd00769">
    <property type="entry name" value="PheRS_beta_core"/>
    <property type="match status" value="1"/>
</dbReference>
<dbReference type="Gene3D" id="2.40.50.140">
    <property type="entry name" value="Nucleic acid-binding proteins"/>
    <property type="match status" value="1"/>
</dbReference>
<dbReference type="InterPro" id="IPR036690">
    <property type="entry name" value="Fdx_antiC-bd_sf"/>
</dbReference>
<dbReference type="InterPro" id="IPR012340">
    <property type="entry name" value="NA-bd_OB-fold"/>
</dbReference>
<comment type="catalytic activity">
    <reaction evidence="14 15">
        <text>tRNA(Phe) + L-phenylalanine + ATP = L-phenylalanyl-tRNA(Phe) + AMP + diphosphate + H(+)</text>
        <dbReference type="Rhea" id="RHEA:19413"/>
        <dbReference type="Rhea" id="RHEA-COMP:9668"/>
        <dbReference type="Rhea" id="RHEA-COMP:9699"/>
        <dbReference type="ChEBI" id="CHEBI:15378"/>
        <dbReference type="ChEBI" id="CHEBI:30616"/>
        <dbReference type="ChEBI" id="CHEBI:33019"/>
        <dbReference type="ChEBI" id="CHEBI:58095"/>
        <dbReference type="ChEBI" id="CHEBI:78442"/>
        <dbReference type="ChEBI" id="CHEBI:78531"/>
        <dbReference type="ChEBI" id="CHEBI:456215"/>
        <dbReference type="EC" id="6.1.1.20"/>
    </reaction>
</comment>
<evidence type="ECO:0000313" key="20">
    <source>
        <dbReference type="EMBL" id="KQL57532.1"/>
    </source>
</evidence>
<evidence type="ECO:0000256" key="12">
    <source>
        <dbReference type="ARBA" id="ARBA00022917"/>
    </source>
</evidence>
<dbReference type="NCBIfam" id="NF045760">
    <property type="entry name" value="YtpR"/>
    <property type="match status" value="1"/>
</dbReference>
<dbReference type="Pfam" id="PF03147">
    <property type="entry name" value="FDX-ACB"/>
    <property type="match status" value="1"/>
</dbReference>
<dbReference type="PANTHER" id="PTHR10947">
    <property type="entry name" value="PHENYLALANYL-TRNA SYNTHETASE BETA CHAIN AND LEUCINE-RICH REPEAT-CONTAINING PROTEIN 47"/>
    <property type="match status" value="1"/>
</dbReference>
<dbReference type="Proteomes" id="UP000051061">
    <property type="component" value="Unassembled WGS sequence"/>
</dbReference>
<dbReference type="FunFam" id="2.40.50.140:FF:000045">
    <property type="entry name" value="Phenylalanine--tRNA ligase beta subunit"/>
    <property type="match status" value="1"/>
</dbReference>
<evidence type="ECO:0000256" key="11">
    <source>
        <dbReference type="ARBA" id="ARBA00022884"/>
    </source>
</evidence>
<dbReference type="EC" id="6.1.1.20" evidence="15"/>
<dbReference type="GO" id="GO:0000049">
    <property type="term" value="F:tRNA binding"/>
    <property type="evidence" value="ECO:0007669"/>
    <property type="project" value="UniProtKB-UniRule"/>
</dbReference>
<evidence type="ECO:0000256" key="16">
    <source>
        <dbReference type="PROSITE-ProRule" id="PRU00209"/>
    </source>
</evidence>
<evidence type="ECO:0000256" key="10">
    <source>
        <dbReference type="ARBA" id="ARBA00022842"/>
    </source>
</evidence>
<dbReference type="SUPFAM" id="SSF50249">
    <property type="entry name" value="Nucleic acid-binding proteins"/>
    <property type="match status" value="1"/>
</dbReference>
<dbReference type="FunFam" id="3.30.70.380:FF:000001">
    <property type="entry name" value="Phenylalanine--tRNA ligase beta subunit"/>
    <property type="match status" value="1"/>
</dbReference>
<keyword evidence="4 15" id="KW-0963">Cytoplasm</keyword>
<dbReference type="GO" id="GO:0000287">
    <property type="term" value="F:magnesium ion binding"/>
    <property type="evidence" value="ECO:0007669"/>
    <property type="project" value="UniProtKB-UniRule"/>
</dbReference>
<name>A0A9D5I299_9BACI</name>
<evidence type="ECO:0000256" key="9">
    <source>
        <dbReference type="ARBA" id="ARBA00022840"/>
    </source>
</evidence>
<dbReference type="PROSITE" id="PS51447">
    <property type="entry name" value="FDX_ACB"/>
    <property type="match status" value="1"/>
</dbReference>
<feature type="binding site" evidence="15">
    <location>
        <position position="474"/>
    </location>
    <ligand>
        <name>Mg(2+)</name>
        <dbReference type="ChEBI" id="CHEBI:18420"/>
        <note>shared with alpha subunit</note>
    </ligand>
</feature>
<dbReference type="Pfam" id="PF03484">
    <property type="entry name" value="B5"/>
    <property type="match status" value="1"/>
</dbReference>
<dbReference type="Gene3D" id="3.30.70.380">
    <property type="entry name" value="Ferrodoxin-fold anticodon-binding domain"/>
    <property type="match status" value="1"/>
</dbReference>
<dbReference type="GO" id="GO:0006432">
    <property type="term" value="P:phenylalanyl-tRNA aminoacylation"/>
    <property type="evidence" value="ECO:0007669"/>
    <property type="project" value="UniProtKB-UniRule"/>
</dbReference>
<dbReference type="GO" id="GO:0004826">
    <property type="term" value="F:phenylalanine-tRNA ligase activity"/>
    <property type="evidence" value="ECO:0007669"/>
    <property type="project" value="UniProtKB-UniRule"/>
</dbReference>
<dbReference type="SUPFAM" id="SSF46955">
    <property type="entry name" value="Putative DNA-binding domain"/>
    <property type="match status" value="1"/>
</dbReference>
<dbReference type="InterPro" id="IPR002547">
    <property type="entry name" value="tRNA-bd_dom"/>
</dbReference>
<keyword evidence="5 16" id="KW-0820">tRNA-binding</keyword>
<dbReference type="NCBIfam" id="TIGR00472">
    <property type="entry name" value="pheT_bact"/>
    <property type="match status" value="1"/>
</dbReference>
<dbReference type="Pfam" id="PF01588">
    <property type="entry name" value="tRNA_bind"/>
    <property type="match status" value="1"/>
</dbReference>
<comment type="similarity">
    <text evidence="2 15">Belongs to the phenylalanyl-tRNA synthetase beta subunit family. Type 1 subfamily.</text>
</comment>
<dbReference type="InterPro" id="IPR020825">
    <property type="entry name" value="Phe-tRNA_synthase-like_B3/B4"/>
</dbReference>
<sequence>MLVSYEWLQHYIEIDDITPEEIAEKMTRSGIEIDFIHNRNNGATNIVVGYVKAIEQHPDADKLNVCQVDIGEEEPVQIVCGAPNVDAGQYVAVAKVGARLPGNVKIKKAKLRGQLSQGMICSLQELGIEGKLVPKRYAEGIYVFSEDAAVNPGDDVLTIMALNDRVLELDLTANRSDCMHMIGVAYELAALYDRPVKLPKAKVREIKEMAEEHISVQVDHAQDTPFYQALVIKNVQVGPSPAWLQNRLMAAGIRPISNVVDVTNYVLLEYGQPLHAFDFHALGTGEIHVRRAYNDESFTTLDGIERTLSEEQLVITNGKEPVALAGVMGGLDSEVTDSTTTIVLEAASFAPALVRKSSKLMNLRSDASARFEKGVNESRIGEAARRAAYLIQDLAGGQVLNGDVTVDHRVKKETTISLNLEQMNHRLGTGLTISEVANIMGRLQLPCEKVDHDLVVTIPERRKDLVIKQDLYEEVARIHGYDNIPSTLPIGTTTQGKRSPKQLVRSQIRSVLSAAGLADVISYSLTSPAKATRFVEDVYRPIRIDKPMSEERSVMRTSLLPHLYDIAAHNRNHRNQDLFIYELGSVFLTTEERLTVLPREEERVAGLISGTYLNHMWQGEKKQSDFFLLKGMVEQLFASLGLTADVTFKQTEQADFHPGRTATILLKGEPIGIIGQVHPALEDEWHLDESYAFELTIEPLFNQANQMVLYQGVPKFPSIGRDIALVVDQHIPVADLTTVIEEAGGSLLKQVNLFDLYEGEHLEDGKKSVAFSLTYRHNERTLTDEEVQEQHEQVLQALTATYQATLRS</sequence>
<keyword evidence="6 15" id="KW-0436">Ligase</keyword>
<dbReference type="PROSITE" id="PS50886">
    <property type="entry name" value="TRBD"/>
    <property type="match status" value="1"/>
</dbReference>
<dbReference type="GO" id="GO:0140096">
    <property type="term" value="F:catalytic activity, acting on a protein"/>
    <property type="evidence" value="ECO:0007669"/>
    <property type="project" value="UniProtKB-ARBA"/>
</dbReference>
<evidence type="ECO:0000259" key="18">
    <source>
        <dbReference type="PROSITE" id="PS51447"/>
    </source>
</evidence>
<comment type="subunit">
    <text evidence="3 15">Tetramer of two alpha and two beta subunits.</text>
</comment>
<dbReference type="InterPro" id="IPR005147">
    <property type="entry name" value="tRNA_synthase_B5-dom"/>
</dbReference>
<dbReference type="InterPro" id="IPR041616">
    <property type="entry name" value="PheRS_beta_core"/>
</dbReference>
<dbReference type="AlphaFoldDB" id="A0A9D5I299"/>
<feature type="domain" description="TRNA-binding" evidence="17">
    <location>
        <begin position="40"/>
        <end position="157"/>
    </location>
</feature>
<evidence type="ECO:0000256" key="7">
    <source>
        <dbReference type="ARBA" id="ARBA00022723"/>
    </source>
</evidence>
<dbReference type="SUPFAM" id="SSF56037">
    <property type="entry name" value="PheT/TilS domain"/>
    <property type="match status" value="1"/>
</dbReference>
<evidence type="ECO:0000256" key="8">
    <source>
        <dbReference type="ARBA" id="ARBA00022741"/>
    </source>
</evidence>
<evidence type="ECO:0000256" key="5">
    <source>
        <dbReference type="ARBA" id="ARBA00022555"/>
    </source>
</evidence>
<keyword evidence="13 15" id="KW-0030">Aminoacyl-tRNA synthetase</keyword>
<keyword evidence="8 15" id="KW-0547">Nucleotide-binding</keyword>
<evidence type="ECO:0000313" key="21">
    <source>
        <dbReference type="Proteomes" id="UP000051061"/>
    </source>
</evidence>
<dbReference type="SMART" id="SM00896">
    <property type="entry name" value="FDX-ACB"/>
    <property type="match status" value="1"/>
</dbReference>
<comment type="subcellular location">
    <subcellularLocation>
        <location evidence="1 15">Cytoplasm</location>
    </subcellularLocation>
</comment>
<evidence type="ECO:0000259" key="17">
    <source>
        <dbReference type="PROSITE" id="PS50886"/>
    </source>
</evidence>
<reference evidence="20 21" key="1">
    <citation type="submission" date="2015-09" db="EMBL/GenBank/DDBJ databases">
        <title>Genome sequencing project for genomic taxonomy and phylogenomics of Bacillus-like bacteria.</title>
        <authorList>
            <person name="Liu B."/>
            <person name="Wang J."/>
            <person name="Zhu Y."/>
            <person name="Liu G."/>
            <person name="Chen Q."/>
            <person name="Chen Z."/>
            <person name="Lan J."/>
            <person name="Che J."/>
            <person name="Ge C."/>
            <person name="Shi H."/>
            <person name="Pan Z."/>
            <person name="Liu X."/>
        </authorList>
    </citation>
    <scope>NUCLEOTIDE SEQUENCE [LARGE SCALE GENOMIC DNA]</scope>
    <source>
        <strain evidence="20 21">DSM 19153</strain>
    </source>
</reference>
<dbReference type="InterPro" id="IPR045060">
    <property type="entry name" value="Phe-tRNA-ligase_IIc_bsu"/>
</dbReference>
<accession>A0A9D5I299</accession>
<dbReference type="CDD" id="cd02796">
    <property type="entry name" value="tRNA_bind_bactPheRS"/>
    <property type="match status" value="1"/>
</dbReference>